<dbReference type="SUPFAM" id="SSF51735">
    <property type="entry name" value="NAD(P)-binding Rossmann-fold domains"/>
    <property type="match status" value="1"/>
</dbReference>
<sequence>MSSQQKALVVETKLGPHVLKNVDVPKPGADEVLVRIEATALNPADWKILYIGMLVDKFPTTLGFDAAGVVVEVGEGVKDYAVGDKVIAQGWYDPVDHSMHGTFQQFMAFPVDSVVKMSSNLSFEEAATIPSGLATAVFPVYNQAEGAPSAKLIAPWEEGGLGKYANKPIFILGGSSSIGQFMIQLARLSGFAPIITTASLHNSDLLKSFGATHVIDRTLSPETVAQQAREIAGGLIDLVYDAISVTDTLAAGYQATSPQGDFVVVLPEPIPGADANSQKKVHLAHGLFHTPINRASGKNLLAKLPELLEKGDIKPNRYELLPGGLRGVDAGLLRLRNNQVSAVKLVVRPQDTSA</sequence>
<dbReference type="Proteomes" id="UP001215151">
    <property type="component" value="Unassembled WGS sequence"/>
</dbReference>
<dbReference type="EMBL" id="JAPEVG010000062">
    <property type="protein sequence ID" value="KAJ8488510.1"/>
    <property type="molecule type" value="Genomic_DNA"/>
</dbReference>
<dbReference type="PANTHER" id="PTHR45348:SF2">
    <property type="entry name" value="ZINC-TYPE ALCOHOL DEHYDROGENASE-LIKE PROTEIN C2E1P3.01"/>
    <property type="match status" value="1"/>
</dbReference>
<dbReference type="Pfam" id="PF00107">
    <property type="entry name" value="ADH_zinc_N"/>
    <property type="match status" value="1"/>
</dbReference>
<feature type="domain" description="Enoyl reductase (ER)" evidence="1">
    <location>
        <begin position="17"/>
        <end position="347"/>
    </location>
</feature>
<dbReference type="SUPFAM" id="SSF50129">
    <property type="entry name" value="GroES-like"/>
    <property type="match status" value="1"/>
</dbReference>
<gene>
    <name evidence="2" type="ORF">ONZ51_g3501</name>
</gene>
<dbReference type="InterPro" id="IPR047122">
    <property type="entry name" value="Trans-enoyl_RdTase-like"/>
</dbReference>
<dbReference type="Pfam" id="PF08240">
    <property type="entry name" value="ADH_N"/>
    <property type="match status" value="1"/>
</dbReference>
<dbReference type="AlphaFoldDB" id="A0AAD7XDE8"/>
<dbReference type="InterPro" id="IPR036291">
    <property type="entry name" value="NAD(P)-bd_dom_sf"/>
</dbReference>
<evidence type="ECO:0000313" key="2">
    <source>
        <dbReference type="EMBL" id="KAJ8488510.1"/>
    </source>
</evidence>
<evidence type="ECO:0000313" key="3">
    <source>
        <dbReference type="Proteomes" id="UP001215151"/>
    </source>
</evidence>
<dbReference type="CDD" id="cd08249">
    <property type="entry name" value="enoyl_reductase_like"/>
    <property type="match status" value="1"/>
</dbReference>
<dbReference type="Gene3D" id="3.90.180.10">
    <property type="entry name" value="Medium-chain alcohol dehydrogenases, catalytic domain"/>
    <property type="match status" value="1"/>
</dbReference>
<keyword evidence="3" id="KW-1185">Reference proteome</keyword>
<dbReference type="Gene3D" id="3.40.50.720">
    <property type="entry name" value="NAD(P)-binding Rossmann-like Domain"/>
    <property type="match status" value="1"/>
</dbReference>
<evidence type="ECO:0000259" key="1">
    <source>
        <dbReference type="SMART" id="SM00829"/>
    </source>
</evidence>
<dbReference type="InterPro" id="IPR013154">
    <property type="entry name" value="ADH-like_N"/>
</dbReference>
<dbReference type="InterPro" id="IPR013149">
    <property type="entry name" value="ADH-like_C"/>
</dbReference>
<accession>A0AAD7XDE8</accession>
<dbReference type="InterPro" id="IPR020843">
    <property type="entry name" value="ER"/>
</dbReference>
<organism evidence="2 3">
    <name type="scientific">Trametes cubensis</name>
    <dbReference type="NCBI Taxonomy" id="1111947"/>
    <lineage>
        <taxon>Eukaryota</taxon>
        <taxon>Fungi</taxon>
        <taxon>Dikarya</taxon>
        <taxon>Basidiomycota</taxon>
        <taxon>Agaricomycotina</taxon>
        <taxon>Agaricomycetes</taxon>
        <taxon>Polyporales</taxon>
        <taxon>Polyporaceae</taxon>
        <taxon>Trametes</taxon>
    </lineage>
</organism>
<dbReference type="SMART" id="SM00829">
    <property type="entry name" value="PKS_ER"/>
    <property type="match status" value="1"/>
</dbReference>
<proteinExistence type="predicted"/>
<dbReference type="PANTHER" id="PTHR45348">
    <property type="entry name" value="HYPOTHETICAL OXIDOREDUCTASE (EUROFUNG)"/>
    <property type="match status" value="1"/>
</dbReference>
<comment type="caution">
    <text evidence="2">The sequence shown here is derived from an EMBL/GenBank/DDBJ whole genome shotgun (WGS) entry which is preliminary data.</text>
</comment>
<protein>
    <recommendedName>
        <fullName evidence="1">Enoyl reductase (ER) domain-containing protein</fullName>
    </recommendedName>
</protein>
<name>A0AAD7XDE8_9APHY</name>
<dbReference type="GO" id="GO:0016651">
    <property type="term" value="F:oxidoreductase activity, acting on NAD(P)H"/>
    <property type="evidence" value="ECO:0007669"/>
    <property type="project" value="InterPro"/>
</dbReference>
<reference evidence="2" key="1">
    <citation type="submission" date="2022-11" db="EMBL/GenBank/DDBJ databases">
        <title>Genome Sequence of Cubamyces cubensis.</title>
        <authorList>
            <person name="Buettner E."/>
        </authorList>
    </citation>
    <scope>NUCLEOTIDE SEQUENCE</scope>
    <source>
        <strain evidence="2">MPL-01</strain>
    </source>
</reference>
<dbReference type="InterPro" id="IPR011032">
    <property type="entry name" value="GroES-like_sf"/>
</dbReference>